<dbReference type="Pfam" id="PF25400">
    <property type="entry name" value="PH_FAN"/>
    <property type="match status" value="1"/>
</dbReference>
<dbReference type="AlphaFoldDB" id="A0A8C4NHR3"/>
<keyword evidence="3" id="KW-1185">Reference proteome</keyword>
<proteinExistence type="predicted"/>
<name>A0A8C4NHR3_EPTBU</name>
<evidence type="ECO:0000313" key="2">
    <source>
        <dbReference type="Ensembl" id="ENSEBUP00000006933.1"/>
    </source>
</evidence>
<feature type="domain" description="FAN-like N-terminal PH" evidence="1">
    <location>
        <begin position="47"/>
        <end position="115"/>
    </location>
</feature>
<evidence type="ECO:0000313" key="3">
    <source>
        <dbReference type="Proteomes" id="UP000694388"/>
    </source>
</evidence>
<sequence length="138" mass="16180">MTVNETRNELFVRFARSSESGVTWVDVHFGSSETKVEFVHFELELTMAFVRADEVPGTRFSLLMLDLGEYYFEHHMAFYTRTNIQKKERLHGSFKICSKSLLFEPYNVMEPILKVCTCPALWCNRDLRLHSVNFTISK</sequence>
<organism evidence="2 3">
    <name type="scientific">Eptatretus burgeri</name>
    <name type="common">Inshore hagfish</name>
    <dbReference type="NCBI Taxonomy" id="7764"/>
    <lineage>
        <taxon>Eukaryota</taxon>
        <taxon>Metazoa</taxon>
        <taxon>Chordata</taxon>
        <taxon>Craniata</taxon>
        <taxon>Vertebrata</taxon>
        <taxon>Cyclostomata</taxon>
        <taxon>Myxini</taxon>
        <taxon>Myxiniformes</taxon>
        <taxon>Myxinidae</taxon>
        <taxon>Eptatretinae</taxon>
        <taxon>Eptatretus</taxon>
    </lineage>
</organism>
<reference evidence="2" key="1">
    <citation type="submission" date="2025-08" db="UniProtKB">
        <authorList>
            <consortium name="Ensembl"/>
        </authorList>
    </citation>
    <scope>IDENTIFICATION</scope>
</reference>
<dbReference type="Ensembl" id="ENSEBUT00000007399.1">
    <property type="protein sequence ID" value="ENSEBUP00000006933.1"/>
    <property type="gene ID" value="ENSEBUG00000004552.1"/>
</dbReference>
<accession>A0A8C4NHR3</accession>
<reference evidence="2" key="2">
    <citation type="submission" date="2025-09" db="UniProtKB">
        <authorList>
            <consortium name="Ensembl"/>
        </authorList>
    </citation>
    <scope>IDENTIFICATION</scope>
</reference>
<evidence type="ECO:0000259" key="1">
    <source>
        <dbReference type="Pfam" id="PF25400"/>
    </source>
</evidence>
<dbReference type="Proteomes" id="UP000694388">
    <property type="component" value="Unplaced"/>
</dbReference>
<dbReference type="InterPro" id="IPR057496">
    <property type="entry name" value="FAN-like_PH"/>
</dbReference>
<protein>
    <recommendedName>
        <fullName evidence="1">FAN-like N-terminal PH domain-containing protein</fullName>
    </recommendedName>
</protein>